<dbReference type="GO" id="GO:0005524">
    <property type="term" value="F:ATP binding"/>
    <property type="evidence" value="ECO:0007669"/>
    <property type="project" value="UniProtKB-UniRule"/>
</dbReference>
<gene>
    <name evidence="8" type="primary">dnaA</name>
    <name evidence="15" type="ORF">AL705_04625</name>
</gene>
<dbReference type="Gene3D" id="3.40.50.300">
    <property type="entry name" value="P-loop containing nucleotide triphosphate hydrolases"/>
    <property type="match status" value="1"/>
</dbReference>
<dbReference type="Gene3D" id="1.10.8.60">
    <property type="match status" value="1"/>
</dbReference>
<dbReference type="InterPro" id="IPR010921">
    <property type="entry name" value="Trp_repressor/repl_initiator"/>
</dbReference>
<sequence>MVTQTQDLHHIWGQVLDELETASANPYSTSPSLSPQQRAWLKLVEPIQYTNGFALLSAPNTFAKEAIERTLHEPITCALEKFLGEEVTLAVKVIEKTPATSADPNDSHVLLREALNANPVTGPWPRPPVVAQDRILPEDIPTYRPENIATPITRPQFPQGDAPATPDTASTPPASTVATDAQRAATQFTPTPPTSTEPTHTQSEATTDLDADRPQQDVTQKPPPPTATAPAEATPTPTLNPRYTFDNYVVGDSNRFATAAAWAISEAPAHAYNPLFIWGGSGLGKTHLLHAIGHYTHQLFPRLKVRYVSTEEFTNDFINSLRDDRKEKFKKRYRDCDLLLVDDIQFIEGKEGIQEEFFYTFEALHNSNKQIVISSDRPPALLSTLEDRLRTRFEWGLITDIQAPDLETRTAILRKKAQVEKLQVPNEVLELIASRIDRNIRELEGALIRVTAFASLNKQPLTPELAQVVLRDLVPADKQVQVTAATIMTVVAEAYSTSVDELCGPSKTRPLATARQIAMYLCRELTEMSLPKIGSTFGGRDHTTVMYAERKISKQIKDDRTVFTQVQQLTSNIKKRAELDQ</sequence>
<evidence type="ECO:0000256" key="5">
    <source>
        <dbReference type="ARBA" id="ARBA00022840"/>
    </source>
</evidence>
<evidence type="ECO:0000256" key="2">
    <source>
        <dbReference type="ARBA" id="ARBA00022490"/>
    </source>
</evidence>
<reference evidence="15 16" key="1">
    <citation type="journal article" date="2015" name="Genome Announc.">
        <title>Complete Genome Sequences for Two Strains of a Novel Fastidious, Partially Acid-Fast, Gram-Positive Corynebacterineae Bacterium, Derived from Human Clinical Samples.</title>
        <authorList>
            <person name="Nicholson A.C."/>
            <person name="Bell M."/>
            <person name="Humrighouse B.W."/>
            <person name="McQuiston J.R."/>
        </authorList>
    </citation>
    <scope>NUCLEOTIDE SEQUENCE [LARGE SCALE GENOMIC DNA]</scope>
    <source>
        <strain evidence="15 16">X1698</strain>
    </source>
</reference>
<comment type="subcellular location">
    <subcellularLocation>
        <location evidence="8">Cytoplasm</location>
    </subcellularLocation>
</comment>
<feature type="domain" description="AAA+ ATPase" evidence="13">
    <location>
        <begin position="271"/>
        <end position="399"/>
    </location>
</feature>
<comment type="caution">
    <text evidence="8">Lacks conserved residue(s) required for the propagation of feature annotation.</text>
</comment>
<dbReference type="InterPro" id="IPR001957">
    <property type="entry name" value="Chromosome_initiator_DnaA"/>
</dbReference>
<keyword evidence="6 8" id="KW-0446">Lipid-binding</keyword>
<dbReference type="FunFam" id="1.10.1750.10:FF:000002">
    <property type="entry name" value="Chromosomal replication initiator protein DnaA"/>
    <property type="match status" value="1"/>
</dbReference>
<dbReference type="NCBIfam" id="TIGR00362">
    <property type="entry name" value="DnaA"/>
    <property type="match status" value="1"/>
</dbReference>
<evidence type="ECO:0000256" key="3">
    <source>
        <dbReference type="ARBA" id="ARBA00022705"/>
    </source>
</evidence>
<evidence type="ECO:0000256" key="4">
    <source>
        <dbReference type="ARBA" id="ARBA00022741"/>
    </source>
</evidence>
<dbReference type="FunFam" id="3.40.50.300:FF:000150">
    <property type="entry name" value="Chromosomal replication initiator protein DnaA"/>
    <property type="match status" value="1"/>
</dbReference>
<dbReference type="InterPro" id="IPR027417">
    <property type="entry name" value="P-loop_NTPase"/>
</dbReference>
<dbReference type="PATRIC" id="fig|1562462.4.peg.949"/>
<feature type="binding site" evidence="8">
    <location>
        <position position="282"/>
    </location>
    <ligand>
        <name>ATP</name>
        <dbReference type="ChEBI" id="CHEBI:30616"/>
    </ligand>
</feature>
<dbReference type="CDD" id="cd06571">
    <property type="entry name" value="Bac_DnaA_C"/>
    <property type="match status" value="1"/>
</dbReference>
<dbReference type="InterPro" id="IPR013159">
    <property type="entry name" value="DnaA_C"/>
</dbReference>
<dbReference type="CDD" id="cd00009">
    <property type="entry name" value="AAA"/>
    <property type="match status" value="1"/>
</dbReference>
<protein>
    <recommendedName>
        <fullName evidence="8 9">Chromosomal replication initiator protein DnaA</fullName>
    </recommendedName>
</protein>
<dbReference type="SUPFAM" id="SSF52540">
    <property type="entry name" value="P-loop containing nucleoside triphosphate hydrolases"/>
    <property type="match status" value="1"/>
</dbReference>
<dbReference type="InterPro" id="IPR013317">
    <property type="entry name" value="DnaA_dom"/>
</dbReference>
<evidence type="ECO:0000259" key="14">
    <source>
        <dbReference type="SMART" id="SM00760"/>
    </source>
</evidence>
<dbReference type="KEGG" id="cbq:AL705_04625"/>
<keyword evidence="2 8" id="KW-0963">Cytoplasm</keyword>
<dbReference type="GO" id="GO:0005737">
    <property type="term" value="C:cytoplasm"/>
    <property type="evidence" value="ECO:0007669"/>
    <property type="project" value="UniProtKB-SubCell"/>
</dbReference>
<dbReference type="Gene3D" id="1.10.1750.10">
    <property type="match status" value="1"/>
</dbReference>
<evidence type="ECO:0000256" key="6">
    <source>
        <dbReference type="ARBA" id="ARBA00023121"/>
    </source>
</evidence>
<feature type="region of interest" description="Domain IV, binds dsDNA" evidence="8">
    <location>
        <begin position="455"/>
        <end position="581"/>
    </location>
</feature>
<dbReference type="GO" id="GO:0006275">
    <property type="term" value="P:regulation of DNA replication"/>
    <property type="evidence" value="ECO:0007669"/>
    <property type="project" value="UniProtKB-UniRule"/>
</dbReference>
<feature type="compositionally biased region" description="Low complexity" evidence="12">
    <location>
        <begin position="228"/>
        <end position="237"/>
    </location>
</feature>
<keyword evidence="7 8" id="KW-0238">DNA-binding</keyword>
<dbReference type="AlphaFoldDB" id="A0A0M4M8E7"/>
<dbReference type="SMART" id="SM00382">
    <property type="entry name" value="AAA"/>
    <property type="match status" value="1"/>
</dbReference>
<evidence type="ECO:0000256" key="11">
    <source>
        <dbReference type="RuleBase" id="RU004227"/>
    </source>
</evidence>
<dbReference type="HAMAP" id="MF_00377">
    <property type="entry name" value="DnaA_bact"/>
    <property type="match status" value="1"/>
</dbReference>
<keyword evidence="4 8" id="KW-0547">Nucleotide-binding</keyword>
<feature type="region of interest" description="Disordered" evidence="12">
    <location>
        <begin position="145"/>
        <end position="242"/>
    </location>
</feature>
<feature type="region of interest" description="Domain I, interacts with DnaA modulators" evidence="8">
    <location>
        <begin position="1"/>
        <end position="165"/>
    </location>
</feature>
<dbReference type="InterPro" id="IPR038454">
    <property type="entry name" value="DnaA_N_sf"/>
</dbReference>
<keyword evidence="3 8" id="KW-0235">DNA replication</keyword>
<dbReference type="PANTHER" id="PTHR30050">
    <property type="entry name" value="CHROMOSOMAL REPLICATION INITIATOR PROTEIN DNAA"/>
    <property type="match status" value="1"/>
</dbReference>
<comment type="subunit">
    <text evidence="8">Oligomerizes as a right-handed, spiral filament on DNA at oriC.</text>
</comment>
<dbReference type="GO" id="GO:0003688">
    <property type="term" value="F:DNA replication origin binding"/>
    <property type="evidence" value="ECO:0007669"/>
    <property type="project" value="UniProtKB-UniRule"/>
</dbReference>
<feature type="region of interest" description="Domain III, AAA+ region" evidence="8">
    <location>
        <begin position="238"/>
        <end position="454"/>
    </location>
</feature>
<dbReference type="Pfam" id="PF08299">
    <property type="entry name" value="Bac_DnaA_C"/>
    <property type="match status" value="1"/>
</dbReference>
<dbReference type="InterPro" id="IPR020591">
    <property type="entry name" value="Chromosome_initiator_DnaA-like"/>
</dbReference>
<dbReference type="FunFam" id="1.10.8.60:FF:000003">
    <property type="entry name" value="Chromosomal replication initiator protein DnaA"/>
    <property type="match status" value="1"/>
</dbReference>
<organism evidence="15 16">
    <name type="scientific">Lawsonella clevelandensis</name>
    <dbReference type="NCBI Taxonomy" id="1528099"/>
    <lineage>
        <taxon>Bacteria</taxon>
        <taxon>Bacillati</taxon>
        <taxon>Actinomycetota</taxon>
        <taxon>Actinomycetes</taxon>
        <taxon>Mycobacteriales</taxon>
        <taxon>Lawsonellaceae</taxon>
        <taxon>Lawsonella</taxon>
    </lineage>
</organism>
<dbReference type="PRINTS" id="PR00051">
    <property type="entry name" value="DNAA"/>
</dbReference>
<feature type="binding site" evidence="8">
    <location>
        <position position="285"/>
    </location>
    <ligand>
        <name>ATP</name>
        <dbReference type="ChEBI" id="CHEBI:30616"/>
    </ligand>
</feature>
<accession>A0A0M4M8E7</accession>
<dbReference type="PROSITE" id="PS01008">
    <property type="entry name" value="DNAA"/>
    <property type="match status" value="1"/>
</dbReference>
<dbReference type="STRING" id="1528099.AL705_04625"/>
<dbReference type="GO" id="GO:0005886">
    <property type="term" value="C:plasma membrane"/>
    <property type="evidence" value="ECO:0007669"/>
    <property type="project" value="TreeGrafter"/>
</dbReference>
<feature type="compositionally biased region" description="Low complexity" evidence="12">
    <location>
        <begin position="161"/>
        <end position="189"/>
    </location>
</feature>
<dbReference type="EMBL" id="CP012390">
    <property type="protein sequence ID" value="ALE19026.1"/>
    <property type="molecule type" value="Genomic_DNA"/>
</dbReference>
<evidence type="ECO:0000313" key="15">
    <source>
        <dbReference type="EMBL" id="ALE19026.1"/>
    </source>
</evidence>
<feature type="binding site" evidence="8">
    <location>
        <position position="286"/>
    </location>
    <ligand>
        <name>ATP</name>
        <dbReference type="ChEBI" id="CHEBI:30616"/>
    </ligand>
</feature>
<evidence type="ECO:0000256" key="1">
    <source>
        <dbReference type="ARBA" id="ARBA00006583"/>
    </source>
</evidence>
<dbReference type="InterPro" id="IPR018312">
    <property type="entry name" value="Chromosome_initiator_DnaA_CS"/>
</dbReference>
<feature type="domain" description="Chromosomal replication initiator DnaA C-terminal" evidence="14">
    <location>
        <begin position="483"/>
        <end position="552"/>
    </location>
</feature>
<feature type="binding site" evidence="8">
    <location>
        <position position="284"/>
    </location>
    <ligand>
        <name>ATP</name>
        <dbReference type="ChEBI" id="CHEBI:30616"/>
    </ligand>
</feature>
<keyword evidence="5 8" id="KW-0067">ATP-binding</keyword>
<dbReference type="Pfam" id="PF00308">
    <property type="entry name" value="Bac_DnaA"/>
    <property type="match status" value="1"/>
</dbReference>
<dbReference type="OrthoDB" id="9807019at2"/>
<comment type="domain">
    <text evidence="8">Domain I is involved in oligomerization and binding regulators, domain II is flexibile and of varying length in different bacteria, domain III forms the AAA+ region, while domain IV binds dsDNA.</text>
</comment>
<dbReference type="SMART" id="SM00760">
    <property type="entry name" value="Bac_DnaA_C"/>
    <property type="match status" value="1"/>
</dbReference>
<dbReference type="Gene3D" id="3.30.300.180">
    <property type="match status" value="1"/>
</dbReference>
<evidence type="ECO:0000256" key="9">
    <source>
        <dbReference type="NCBIfam" id="TIGR00362"/>
    </source>
</evidence>
<dbReference type="NCBIfam" id="NF010686">
    <property type="entry name" value="PRK14086.1"/>
    <property type="match status" value="1"/>
</dbReference>
<dbReference type="PANTHER" id="PTHR30050:SF2">
    <property type="entry name" value="CHROMOSOMAL REPLICATION INITIATOR PROTEIN DNAA"/>
    <property type="match status" value="1"/>
</dbReference>
<dbReference type="GO" id="GO:0008289">
    <property type="term" value="F:lipid binding"/>
    <property type="evidence" value="ECO:0007669"/>
    <property type="project" value="UniProtKB-KW"/>
</dbReference>
<comment type="function">
    <text evidence="8 10">Plays an essential role in the initiation and regulation of chromosomal replication. ATP-DnaA binds to the origin of replication (oriC) to initiate formation of the DNA replication initiation complex once per cell cycle. Binds the DnaA box (a 9 base pair repeat at the origin) and separates the double-stranded (ds)DNA. Forms a right-handed helical filament on oriC DNA; dsDNA binds to the exterior of the filament while single-stranded (ss)DNA is stabiized in the filament's interior. The ATP-DnaA-oriC complex binds and stabilizes one strand of the AT-rich DNA unwinding element (DUE), permitting loading of DNA polymerase. After initiation quickly degrades to an ADP-DnaA complex that is not apt for DNA replication. Binds acidic phospholipids.</text>
</comment>
<evidence type="ECO:0000259" key="13">
    <source>
        <dbReference type="SMART" id="SM00382"/>
    </source>
</evidence>
<comment type="similarity">
    <text evidence="1 8 11">Belongs to the DnaA family.</text>
</comment>
<evidence type="ECO:0000256" key="12">
    <source>
        <dbReference type="SAM" id="MobiDB-lite"/>
    </source>
</evidence>
<evidence type="ECO:0000256" key="10">
    <source>
        <dbReference type="RuleBase" id="RU000577"/>
    </source>
</evidence>
<name>A0A0M4M8E7_9ACTN</name>
<dbReference type="RefSeq" id="WP_053962019.1">
    <property type="nucleotide sequence ID" value="NZ_CAMJVL010000024.1"/>
</dbReference>
<evidence type="ECO:0000313" key="16">
    <source>
        <dbReference type="Proteomes" id="UP000068137"/>
    </source>
</evidence>
<dbReference type="GO" id="GO:0006270">
    <property type="term" value="P:DNA replication initiation"/>
    <property type="evidence" value="ECO:0007669"/>
    <property type="project" value="UniProtKB-UniRule"/>
</dbReference>
<dbReference type="SUPFAM" id="SSF48295">
    <property type="entry name" value="TrpR-like"/>
    <property type="match status" value="1"/>
</dbReference>
<evidence type="ECO:0000256" key="8">
    <source>
        <dbReference type="HAMAP-Rule" id="MF_00377"/>
    </source>
</evidence>
<dbReference type="InterPro" id="IPR003593">
    <property type="entry name" value="AAA+_ATPase"/>
</dbReference>
<evidence type="ECO:0000256" key="7">
    <source>
        <dbReference type="ARBA" id="ARBA00023125"/>
    </source>
</evidence>
<dbReference type="Proteomes" id="UP000068137">
    <property type="component" value="Chromosome"/>
</dbReference>
<proteinExistence type="inferred from homology"/>